<comment type="caution">
    <text evidence="12">The sequence shown here is derived from an EMBL/GenBank/DDBJ whole genome shotgun (WGS) entry which is preliminary data.</text>
</comment>
<dbReference type="Gene3D" id="3.30.565.10">
    <property type="entry name" value="Histidine kinase-like ATPase, C-terminal domain"/>
    <property type="match status" value="1"/>
</dbReference>
<reference evidence="12 13" key="1">
    <citation type="submission" date="2020-08" db="EMBL/GenBank/DDBJ databases">
        <title>Genomic Encyclopedia of Type Strains, Phase IV (KMG-IV): sequencing the most valuable type-strain genomes for metagenomic binning, comparative biology and taxonomic classification.</title>
        <authorList>
            <person name="Goeker M."/>
        </authorList>
    </citation>
    <scope>NUCLEOTIDE SEQUENCE [LARGE SCALE GENOMIC DNA]</scope>
    <source>
        <strain evidence="12 13">DSM 26385</strain>
    </source>
</reference>
<evidence type="ECO:0000256" key="1">
    <source>
        <dbReference type="ARBA" id="ARBA00000085"/>
    </source>
</evidence>
<dbReference type="EMBL" id="JACIDU010000001">
    <property type="protein sequence ID" value="MBB4101699.1"/>
    <property type="molecule type" value="Genomic_DNA"/>
</dbReference>
<evidence type="ECO:0000256" key="9">
    <source>
        <dbReference type="ARBA" id="ARBA00023136"/>
    </source>
</evidence>
<dbReference type="Proteomes" id="UP000584824">
    <property type="component" value="Unassembled WGS sequence"/>
</dbReference>
<evidence type="ECO:0000256" key="8">
    <source>
        <dbReference type="ARBA" id="ARBA00022989"/>
    </source>
</evidence>
<dbReference type="InterPro" id="IPR003661">
    <property type="entry name" value="HisK_dim/P_dom"/>
</dbReference>
<dbReference type="GO" id="GO:0005886">
    <property type="term" value="C:plasma membrane"/>
    <property type="evidence" value="ECO:0007669"/>
    <property type="project" value="TreeGrafter"/>
</dbReference>
<sequence length="460" mass="48968">MRSRSLRWRLLLAGAVAIFSALALSAIVLAILFDRHVERVAVSSLNARALALVAMVEPGGPAGATIRKPPADPLYDQPFSGHYWQIALGGEIHRSRSLWDHQFSMAADGPVPGKPRTIVLEGPRKEALVAVEHALRVGSGKDAVPLRIIVAADRSEIAAARRAFLGDLVPYIAVLAALLLAASWAQITVGLRPLAQIGQRIAGLNSGGPSRIGQDLPTEVIPLASELDALLDARDRELERARHRAGDLAHGFKTPLQALLGDAQRLRDQGEDEISGSIEDVVAAMRRLVDRELARARIRSNRNPGFCDPAALLRKVIAVLRKTPRGRDIDWRIEVENGLSARIDADDLTEALGALLENAMRHARDTVTARAAAQKGRVVITIEDDGTGVPDGDLLRLVERGVRLDESGEGQGIGLAIVADIVEAARGTLAFSNASPGLRAEISLAAGPGGDAAGQKRSAT</sequence>
<keyword evidence="7 12" id="KW-0418">Kinase</keyword>
<organism evidence="12 13">
    <name type="scientific">Allorhizobium borbori</name>
    <dbReference type="NCBI Taxonomy" id="485907"/>
    <lineage>
        <taxon>Bacteria</taxon>
        <taxon>Pseudomonadati</taxon>
        <taxon>Pseudomonadota</taxon>
        <taxon>Alphaproteobacteria</taxon>
        <taxon>Hyphomicrobiales</taxon>
        <taxon>Rhizobiaceae</taxon>
        <taxon>Rhizobium/Agrobacterium group</taxon>
        <taxon>Allorhizobium</taxon>
    </lineage>
</organism>
<keyword evidence="4" id="KW-0597">Phosphoprotein</keyword>
<keyword evidence="9 10" id="KW-0472">Membrane</keyword>
<keyword evidence="6 10" id="KW-0812">Transmembrane</keyword>
<dbReference type="InterPro" id="IPR036097">
    <property type="entry name" value="HisK_dim/P_sf"/>
</dbReference>
<dbReference type="SUPFAM" id="SSF55874">
    <property type="entry name" value="ATPase domain of HSP90 chaperone/DNA topoisomerase II/histidine kinase"/>
    <property type="match status" value="1"/>
</dbReference>
<feature type="domain" description="Histidine kinase" evidence="11">
    <location>
        <begin position="247"/>
        <end position="448"/>
    </location>
</feature>
<evidence type="ECO:0000256" key="5">
    <source>
        <dbReference type="ARBA" id="ARBA00022679"/>
    </source>
</evidence>
<evidence type="ECO:0000256" key="3">
    <source>
        <dbReference type="ARBA" id="ARBA00012438"/>
    </source>
</evidence>
<evidence type="ECO:0000259" key="11">
    <source>
        <dbReference type="PROSITE" id="PS50109"/>
    </source>
</evidence>
<gene>
    <name evidence="12" type="ORF">GGQ66_000215</name>
</gene>
<evidence type="ECO:0000256" key="2">
    <source>
        <dbReference type="ARBA" id="ARBA00004370"/>
    </source>
</evidence>
<dbReference type="PRINTS" id="PR00344">
    <property type="entry name" value="BCTRLSENSOR"/>
</dbReference>
<dbReference type="PANTHER" id="PTHR45436">
    <property type="entry name" value="SENSOR HISTIDINE KINASE YKOH"/>
    <property type="match status" value="1"/>
</dbReference>
<accession>A0A7W6JY42</accession>
<dbReference type="InterPro" id="IPR004358">
    <property type="entry name" value="Sig_transdc_His_kin-like_C"/>
</dbReference>
<evidence type="ECO:0000256" key="10">
    <source>
        <dbReference type="SAM" id="Phobius"/>
    </source>
</evidence>
<keyword evidence="13" id="KW-1185">Reference proteome</keyword>
<name>A0A7W6JY42_9HYPH</name>
<proteinExistence type="predicted"/>
<evidence type="ECO:0000313" key="12">
    <source>
        <dbReference type="EMBL" id="MBB4101699.1"/>
    </source>
</evidence>
<feature type="transmembrane region" description="Helical" evidence="10">
    <location>
        <begin position="168"/>
        <end position="191"/>
    </location>
</feature>
<dbReference type="InterPro" id="IPR005467">
    <property type="entry name" value="His_kinase_dom"/>
</dbReference>
<dbReference type="SUPFAM" id="SSF47384">
    <property type="entry name" value="Homodimeric domain of signal transducing histidine kinase"/>
    <property type="match status" value="1"/>
</dbReference>
<dbReference type="Pfam" id="PF02518">
    <property type="entry name" value="HATPase_c"/>
    <property type="match status" value="1"/>
</dbReference>
<dbReference type="InterPro" id="IPR050428">
    <property type="entry name" value="TCS_sensor_his_kinase"/>
</dbReference>
<dbReference type="GO" id="GO:0000155">
    <property type="term" value="F:phosphorelay sensor kinase activity"/>
    <property type="evidence" value="ECO:0007669"/>
    <property type="project" value="InterPro"/>
</dbReference>
<dbReference type="PROSITE" id="PS50109">
    <property type="entry name" value="HIS_KIN"/>
    <property type="match status" value="1"/>
</dbReference>
<dbReference type="SMART" id="SM00387">
    <property type="entry name" value="HATPase_c"/>
    <property type="match status" value="1"/>
</dbReference>
<evidence type="ECO:0000256" key="4">
    <source>
        <dbReference type="ARBA" id="ARBA00022553"/>
    </source>
</evidence>
<dbReference type="AlphaFoldDB" id="A0A7W6JY42"/>
<keyword evidence="8 10" id="KW-1133">Transmembrane helix</keyword>
<comment type="catalytic activity">
    <reaction evidence="1">
        <text>ATP + protein L-histidine = ADP + protein N-phospho-L-histidine.</text>
        <dbReference type="EC" id="2.7.13.3"/>
    </reaction>
</comment>
<comment type="subcellular location">
    <subcellularLocation>
        <location evidence="2">Membrane</location>
    </subcellularLocation>
</comment>
<dbReference type="EC" id="2.7.13.3" evidence="3"/>
<dbReference type="InterPro" id="IPR036890">
    <property type="entry name" value="HATPase_C_sf"/>
</dbReference>
<dbReference type="CDD" id="cd00082">
    <property type="entry name" value="HisKA"/>
    <property type="match status" value="1"/>
</dbReference>
<keyword evidence="5" id="KW-0808">Transferase</keyword>
<evidence type="ECO:0000256" key="6">
    <source>
        <dbReference type="ARBA" id="ARBA00022692"/>
    </source>
</evidence>
<dbReference type="PANTHER" id="PTHR45436:SF5">
    <property type="entry name" value="SENSOR HISTIDINE KINASE TRCS"/>
    <property type="match status" value="1"/>
</dbReference>
<dbReference type="RefSeq" id="WP_183788535.1">
    <property type="nucleotide sequence ID" value="NZ_JACIDU010000001.1"/>
</dbReference>
<evidence type="ECO:0000313" key="13">
    <source>
        <dbReference type="Proteomes" id="UP000584824"/>
    </source>
</evidence>
<dbReference type="Gene3D" id="1.10.287.130">
    <property type="match status" value="1"/>
</dbReference>
<protein>
    <recommendedName>
        <fullName evidence="3">histidine kinase</fullName>
        <ecNumber evidence="3">2.7.13.3</ecNumber>
    </recommendedName>
</protein>
<evidence type="ECO:0000256" key="7">
    <source>
        <dbReference type="ARBA" id="ARBA00022777"/>
    </source>
</evidence>
<dbReference type="InterPro" id="IPR003594">
    <property type="entry name" value="HATPase_dom"/>
</dbReference>